<accession>A0ABR8YST9</accession>
<dbReference type="RefSeq" id="WP_191740188.1">
    <property type="nucleotide sequence ID" value="NZ_JACSQB010000064.1"/>
</dbReference>
<dbReference type="InterPro" id="IPR003439">
    <property type="entry name" value="ABC_transporter-like_ATP-bd"/>
</dbReference>
<gene>
    <name evidence="2" type="ORF">H9637_09250</name>
</gene>
<dbReference type="PANTHER" id="PTHR43394:SF1">
    <property type="entry name" value="ATP-BINDING CASSETTE SUB-FAMILY B MEMBER 10, MITOCHONDRIAL"/>
    <property type="match status" value="1"/>
</dbReference>
<name>A0ABR8YST9_9CLOT</name>
<dbReference type="Pfam" id="PF00005">
    <property type="entry name" value="ABC_tran"/>
    <property type="match status" value="1"/>
</dbReference>
<keyword evidence="3" id="KW-1185">Reference proteome</keyword>
<keyword evidence="2" id="KW-0547">Nucleotide-binding</keyword>
<dbReference type="SUPFAM" id="SSF52540">
    <property type="entry name" value="P-loop containing nucleoside triphosphate hydrolases"/>
    <property type="match status" value="1"/>
</dbReference>
<dbReference type="PANTHER" id="PTHR43394">
    <property type="entry name" value="ATP-DEPENDENT PERMEASE MDL1, MITOCHONDRIAL"/>
    <property type="match status" value="1"/>
</dbReference>
<dbReference type="InterPro" id="IPR027417">
    <property type="entry name" value="P-loop_NTPase"/>
</dbReference>
<evidence type="ECO:0000259" key="1">
    <source>
        <dbReference type="Pfam" id="PF00005"/>
    </source>
</evidence>
<reference evidence="2 3" key="1">
    <citation type="submission" date="2020-08" db="EMBL/GenBank/DDBJ databases">
        <title>A Genomic Blueprint of the Chicken Gut Microbiome.</title>
        <authorList>
            <person name="Gilroy R."/>
            <person name="Ravi A."/>
            <person name="Getino M."/>
            <person name="Pursley I."/>
            <person name="Horton D.L."/>
            <person name="Alikhan N.-F."/>
            <person name="Baker D."/>
            <person name="Gharbi K."/>
            <person name="Hall N."/>
            <person name="Watson M."/>
            <person name="Adriaenssens E.M."/>
            <person name="Foster-Nyarko E."/>
            <person name="Jarju S."/>
            <person name="Secka A."/>
            <person name="Antonio M."/>
            <person name="Oren A."/>
            <person name="Chaudhuri R."/>
            <person name="La Ragione R.M."/>
            <person name="Hildebrand F."/>
            <person name="Pallen M.J."/>
        </authorList>
    </citation>
    <scope>NUCLEOTIDE SEQUENCE [LARGE SCALE GENOMIC DNA]</scope>
    <source>
        <strain evidence="2 3">N37</strain>
    </source>
</reference>
<feature type="domain" description="ABC transporter" evidence="1">
    <location>
        <begin position="21"/>
        <end position="62"/>
    </location>
</feature>
<dbReference type="EMBL" id="JACSQB010000064">
    <property type="protein sequence ID" value="MBD8047217.1"/>
    <property type="molecule type" value="Genomic_DNA"/>
</dbReference>
<dbReference type="Proteomes" id="UP000627166">
    <property type="component" value="Unassembled WGS sequence"/>
</dbReference>
<proteinExistence type="predicted"/>
<evidence type="ECO:0000313" key="2">
    <source>
        <dbReference type="EMBL" id="MBD8047217.1"/>
    </source>
</evidence>
<comment type="caution">
    <text evidence="2">The sequence shown here is derived from an EMBL/GenBank/DDBJ whole genome shotgun (WGS) entry which is preliminary data.</text>
</comment>
<sequence>MEEELKKVNLSNIKESLHDGIDTLLSKEFWGTDLSIGQWQRIAIARANYKDASLIVFDEPTASLDPLQEIDIMRSFIETTKNKIRILVTHRIGAARLADRIITMKDGKIIEVGTHDELISIEGEYANLYNSQKQWYIS</sequence>
<keyword evidence="2" id="KW-0067">ATP-binding</keyword>
<dbReference type="InterPro" id="IPR039421">
    <property type="entry name" value="Type_1_exporter"/>
</dbReference>
<dbReference type="Gene3D" id="3.40.50.300">
    <property type="entry name" value="P-loop containing nucleotide triphosphate hydrolases"/>
    <property type="match status" value="1"/>
</dbReference>
<protein>
    <submittedName>
        <fullName evidence="2">ABC transporter ATP-binding protein</fullName>
    </submittedName>
</protein>
<organism evidence="2 3">
    <name type="scientific">Clostridium faecium</name>
    <dbReference type="NCBI Taxonomy" id="2762223"/>
    <lineage>
        <taxon>Bacteria</taxon>
        <taxon>Bacillati</taxon>
        <taxon>Bacillota</taxon>
        <taxon>Clostridia</taxon>
        <taxon>Eubacteriales</taxon>
        <taxon>Clostridiaceae</taxon>
        <taxon>Clostridium</taxon>
    </lineage>
</organism>
<evidence type="ECO:0000313" key="3">
    <source>
        <dbReference type="Proteomes" id="UP000627166"/>
    </source>
</evidence>
<dbReference type="GO" id="GO:0005524">
    <property type="term" value="F:ATP binding"/>
    <property type="evidence" value="ECO:0007669"/>
    <property type="project" value="UniProtKB-KW"/>
</dbReference>